<feature type="compositionally biased region" description="Polar residues" evidence="1">
    <location>
        <begin position="430"/>
        <end position="441"/>
    </location>
</feature>
<evidence type="ECO:0000256" key="1">
    <source>
        <dbReference type="SAM" id="MobiDB-lite"/>
    </source>
</evidence>
<feature type="compositionally biased region" description="Low complexity" evidence="1">
    <location>
        <begin position="811"/>
        <end position="834"/>
    </location>
</feature>
<sequence length="967" mass="100236">MNNYTSFANKVITFAAWSPFPSLSSFMVDVEHTACSYKSVAPILEPSYKTWTSEAVRAVIYAVKLSSKTSSGPVSLLPDAQRTFGGAFDGNDMLNANTGGVDDTLRGFDPNMRIPRFRNRRLGDLPRPLQMEVINSLIANGVRGSRVANGVVNGAGIRTGGVDINTRRFAANGAQGRGFGVDTFTATGTNGGGVGARRFTVNNRFGDTLSSTRIGRIPPATGGQTIDLGATRTNGRIGGRPGVRTTRLTGGMPRSGILGGLGSNVDDLFLDPVSGRRVLVRPVGVANNIVNQRTNGDGGIGGGVPDIPPMNGFRDMNGGRRFPTPTFAGGPQANFRRQQLPIFPPNGMTGPSRVSTMNEGFPNDRDNFGGRPPFNFPPPGPDAGRPMLPPGGPPPGFALPPGMGRVTFPRQPPMDRPGTGDPQFRRDSRLWSSTASGSTANAMLPTNGAHSSQNFVSGTGRVQTNTGSLGARNTALNNNIRTSSRFGSFGEPALASNGVASSQGNAFSSASQNFNAEIPKQSPQEIRSGALQAVHSIANTNRDLGNALTFDSVNPALFNTVDTDFRSIALPRGTINRDPIAPSVRRGSRININLRPLGPSGGTASAIDDMSRSRQFNVDGNVDIDIGVPTFNRRLTGIDIPDTRATIDMTSRVPTTSGRSETVRTTTRIDGGVSDVTGSRIDPIDNTIDGAGMAIDGSSVKTTTIKRTGSNGLVDSNSQGVITRTTTTTTRRLAEAGITGESAVSIEKQLQAIEQQLVAAAGVDRPVFAVDGNSRSSITVDGGGVARDGISRVSESRSSSSSLFDSTNTVTRTSSGTGLGDSSLAGSGTGGSRTITKKTTIRRISPAGSDLGLDGFGTDFGTSSSTSVVGDIGTSMGNDIGTSFTGDIGTSMGGDIGTSFGTDGTQGGGFSTTRVETSGGMTGGSGIIDSSMTNTGLVDTSLPSSSVFATDMPVMNDVGSLPDPMLL</sequence>
<evidence type="ECO:0000313" key="2">
    <source>
        <dbReference type="EMBL" id="EKC31887.1"/>
    </source>
</evidence>
<feature type="compositionally biased region" description="Low complexity" evidence="1">
    <location>
        <begin position="791"/>
        <end position="802"/>
    </location>
</feature>
<dbReference type="EMBL" id="JH817078">
    <property type="protein sequence ID" value="EKC31887.1"/>
    <property type="molecule type" value="Genomic_DNA"/>
</dbReference>
<name>K1Q5J7_MAGGI</name>
<dbReference type="InParanoid" id="K1Q5J7"/>
<feature type="compositionally biased region" description="Polar residues" evidence="1">
    <location>
        <begin position="448"/>
        <end position="468"/>
    </location>
</feature>
<reference evidence="2" key="1">
    <citation type="journal article" date="2012" name="Nature">
        <title>The oyster genome reveals stress adaptation and complexity of shell formation.</title>
        <authorList>
            <person name="Zhang G."/>
            <person name="Fang X."/>
            <person name="Guo X."/>
            <person name="Li L."/>
            <person name="Luo R."/>
            <person name="Xu F."/>
            <person name="Yang P."/>
            <person name="Zhang L."/>
            <person name="Wang X."/>
            <person name="Qi H."/>
            <person name="Xiong Z."/>
            <person name="Que H."/>
            <person name="Xie Y."/>
            <person name="Holland P.W."/>
            <person name="Paps J."/>
            <person name="Zhu Y."/>
            <person name="Wu F."/>
            <person name="Chen Y."/>
            <person name="Wang J."/>
            <person name="Peng C."/>
            <person name="Meng J."/>
            <person name="Yang L."/>
            <person name="Liu J."/>
            <person name="Wen B."/>
            <person name="Zhang N."/>
            <person name="Huang Z."/>
            <person name="Zhu Q."/>
            <person name="Feng Y."/>
            <person name="Mount A."/>
            <person name="Hedgecock D."/>
            <person name="Xu Z."/>
            <person name="Liu Y."/>
            <person name="Domazet-Loso T."/>
            <person name="Du Y."/>
            <person name="Sun X."/>
            <person name="Zhang S."/>
            <person name="Liu B."/>
            <person name="Cheng P."/>
            <person name="Jiang X."/>
            <person name="Li J."/>
            <person name="Fan D."/>
            <person name="Wang W."/>
            <person name="Fu W."/>
            <person name="Wang T."/>
            <person name="Wang B."/>
            <person name="Zhang J."/>
            <person name="Peng Z."/>
            <person name="Li Y."/>
            <person name="Li N."/>
            <person name="Wang J."/>
            <person name="Chen M."/>
            <person name="He Y."/>
            <person name="Tan F."/>
            <person name="Song X."/>
            <person name="Zheng Q."/>
            <person name="Huang R."/>
            <person name="Yang H."/>
            <person name="Du X."/>
            <person name="Chen L."/>
            <person name="Yang M."/>
            <person name="Gaffney P.M."/>
            <person name="Wang S."/>
            <person name="Luo L."/>
            <person name="She Z."/>
            <person name="Ming Y."/>
            <person name="Huang W."/>
            <person name="Zhang S."/>
            <person name="Huang B."/>
            <person name="Zhang Y."/>
            <person name="Qu T."/>
            <person name="Ni P."/>
            <person name="Miao G."/>
            <person name="Wang J."/>
            <person name="Wang Q."/>
            <person name="Steinberg C.E."/>
            <person name="Wang H."/>
            <person name="Li N."/>
            <person name="Qian L."/>
            <person name="Zhang G."/>
            <person name="Li Y."/>
            <person name="Yang H."/>
            <person name="Liu X."/>
            <person name="Wang J."/>
            <person name="Yin Y."/>
            <person name="Wang J."/>
        </authorList>
    </citation>
    <scope>NUCLEOTIDE SEQUENCE [LARGE SCALE GENOMIC DNA]</scope>
    <source>
        <strain evidence="2">05x7-T-G4-1.051#20</strain>
    </source>
</reference>
<accession>K1Q5J7</accession>
<feature type="region of interest" description="Disordered" evidence="1">
    <location>
        <begin position="411"/>
        <end position="473"/>
    </location>
</feature>
<proteinExistence type="predicted"/>
<protein>
    <submittedName>
        <fullName evidence="2">Uncharacterized protein</fullName>
    </submittedName>
</protein>
<dbReference type="AlphaFoldDB" id="K1Q5J7"/>
<dbReference type="HOGENOM" id="CLU_306356_0_0_1"/>
<feature type="region of interest" description="Disordered" evidence="1">
    <location>
        <begin position="790"/>
        <end position="840"/>
    </location>
</feature>
<gene>
    <name evidence="2" type="ORF">CGI_10018866</name>
</gene>
<organism evidence="2">
    <name type="scientific">Magallana gigas</name>
    <name type="common">Pacific oyster</name>
    <name type="synonym">Crassostrea gigas</name>
    <dbReference type="NCBI Taxonomy" id="29159"/>
    <lineage>
        <taxon>Eukaryota</taxon>
        <taxon>Metazoa</taxon>
        <taxon>Spiralia</taxon>
        <taxon>Lophotrochozoa</taxon>
        <taxon>Mollusca</taxon>
        <taxon>Bivalvia</taxon>
        <taxon>Autobranchia</taxon>
        <taxon>Pteriomorphia</taxon>
        <taxon>Ostreida</taxon>
        <taxon>Ostreoidea</taxon>
        <taxon>Ostreidae</taxon>
        <taxon>Magallana</taxon>
    </lineage>
</organism>